<evidence type="ECO:0000313" key="2">
    <source>
        <dbReference type="Proteomes" id="UP000318939"/>
    </source>
</evidence>
<name>A0ABY8IGM6_9HYPH</name>
<proteinExistence type="predicted"/>
<evidence type="ECO:0000313" key="1">
    <source>
        <dbReference type="EMBL" id="WFS22225.1"/>
    </source>
</evidence>
<sequence>MSGDVASIAGNSTSFQRYTAWSRPMQVAFSGFDQNSAKRWQIKFNLKVSLQPRYRLEELQFSPFTSYIHDEASREEL</sequence>
<gene>
    <name evidence="1" type="ORF">PR018_13850</name>
</gene>
<keyword evidence="2" id="KW-1185">Reference proteome</keyword>
<reference evidence="1" key="1">
    <citation type="journal article" date="2019" name="Phytopathology">
        <title>A Novel Group of Rhizobium tumorigenes-Like Agrobacteria Associated with Crown Gall Disease of Rhododendron and Blueberry.</title>
        <authorList>
            <person name="Kuzmanovic N."/>
            <person name="Behrens P."/>
            <person name="Idczak E."/>
            <person name="Wagner S."/>
            <person name="Gotz M."/>
            <person name="Sproer C."/>
            <person name="Bunk B."/>
            <person name="Overmann J."/>
            <person name="Smalla K."/>
        </authorList>
    </citation>
    <scope>NUCLEOTIDE SEQUENCE</scope>
    <source>
        <strain evidence="1">Rho-6.2</strain>
    </source>
</reference>
<organism evidence="1 2">
    <name type="scientific">Rhizobium rhododendri</name>
    <dbReference type="NCBI Taxonomy" id="2506430"/>
    <lineage>
        <taxon>Bacteria</taxon>
        <taxon>Pseudomonadati</taxon>
        <taxon>Pseudomonadota</taxon>
        <taxon>Alphaproteobacteria</taxon>
        <taxon>Hyphomicrobiales</taxon>
        <taxon>Rhizobiaceae</taxon>
        <taxon>Rhizobium/Agrobacterium group</taxon>
        <taxon>Rhizobium</taxon>
    </lineage>
</organism>
<dbReference type="RefSeq" id="WP_142824800.1">
    <property type="nucleotide sequence ID" value="NZ_CP117267.1"/>
</dbReference>
<reference evidence="1" key="2">
    <citation type="journal article" date="2023" name="MicrobiologyOpen">
        <title>Genomics of the tumorigenes clade of the family Rhizobiaceae and description of Rhizobium rhododendri sp. nov.</title>
        <authorList>
            <person name="Kuzmanovic N."/>
            <person name="diCenzo G.C."/>
            <person name="Bunk B."/>
            <person name="Sproeer C."/>
            <person name="Fruehling A."/>
            <person name="Neumann-Schaal M."/>
            <person name="Overmann J."/>
            <person name="Smalla K."/>
        </authorList>
    </citation>
    <scope>NUCLEOTIDE SEQUENCE</scope>
    <source>
        <strain evidence="1">Rho-6.2</strain>
    </source>
</reference>
<dbReference type="Proteomes" id="UP000318939">
    <property type="component" value="Chromosome"/>
</dbReference>
<protein>
    <submittedName>
        <fullName evidence="1">Uncharacterized protein</fullName>
    </submittedName>
</protein>
<dbReference type="EMBL" id="CP117267">
    <property type="protein sequence ID" value="WFS22225.1"/>
    <property type="molecule type" value="Genomic_DNA"/>
</dbReference>
<accession>A0ABY8IGM6</accession>